<sequence length="381" mass="43335">MAAIPCSGFILRRGQQAAGSGTGRFTSRPEAELLPRAVQREFADESGLFFQHDLELGSRLGLSYGLRYDYYRYLGPRNVRTYAPDRPLATAPILEETAFAAGEAIETYSGWGPRVSFRYSLNAETSLKGGYNRMYQFIHLISNTATIAPTDVWKLSDSFLRPQTVDQYSIGLFKNFKSNIFETSVELYYKDMQNSVEYIDGANLILQNHLETELLPGRGRAYGAELFIRKNLGRTTGWLSYTYSRSERQVITPFEEFAINRGEWFPSNFDKPHELTLIGNYKLSALSSFSATFTYSTGRPITFPVAKFDFAGNALALFTDRNQQRIPDFHRLDVAYNFKFNGKSRFADGDWTFSVMNVYGRRNPFSLFFADQAGALLRPFV</sequence>
<keyword evidence="2 10" id="KW-0813">Transport</keyword>
<name>I5BZ03_9BACT</name>
<dbReference type="PATRIC" id="fig|1189621.3.peg.3182"/>
<evidence type="ECO:0000256" key="1">
    <source>
        <dbReference type="ARBA" id="ARBA00004571"/>
    </source>
</evidence>
<evidence type="ECO:0000256" key="10">
    <source>
        <dbReference type="PROSITE-ProRule" id="PRU01360"/>
    </source>
</evidence>
<evidence type="ECO:0000256" key="9">
    <source>
        <dbReference type="ARBA" id="ARBA00023237"/>
    </source>
</evidence>
<evidence type="ECO:0000256" key="2">
    <source>
        <dbReference type="ARBA" id="ARBA00022448"/>
    </source>
</evidence>
<feature type="domain" description="TonB-dependent receptor-like beta-barrel" evidence="11">
    <location>
        <begin position="35"/>
        <end position="357"/>
    </location>
</feature>
<evidence type="ECO:0000256" key="6">
    <source>
        <dbReference type="ARBA" id="ARBA00023077"/>
    </source>
</evidence>
<dbReference type="GO" id="GO:0044718">
    <property type="term" value="P:siderophore transmembrane transport"/>
    <property type="evidence" value="ECO:0007669"/>
    <property type="project" value="TreeGrafter"/>
</dbReference>
<keyword evidence="5" id="KW-0732">Signal</keyword>
<dbReference type="Proteomes" id="UP000005551">
    <property type="component" value="Unassembled WGS sequence"/>
</dbReference>
<evidence type="ECO:0000256" key="4">
    <source>
        <dbReference type="ARBA" id="ARBA00022692"/>
    </source>
</evidence>
<evidence type="ECO:0000256" key="8">
    <source>
        <dbReference type="ARBA" id="ARBA00023170"/>
    </source>
</evidence>
<dbReference type="InterPro" id="IPR039426">
    <property type="entry name" value="TonB-dep_rcpt-like"/>
</dbReference>
<organism evidence="12 13">
    <name type="scientific">Nitritalea halalkaliphila LW7</name>
    <dbReference type="NCBI Taxonomy" id="1189621"/>
    <lineage>
        <taxon>Bacteria</taxon>
        <taxon>Pseudomonadati</taxon>
        <taxon>Bacteroidota</taxon>
        <taxon>Cytophagia</taxon>
        <taxon>Cytophagales</taxon>
        <taxon>Cyclobacteriaceae</taxon>
        <taxon>Nitritalea</taxon>
    </lineage>
</organism>
<evidence type="ECO:0000256" key="7">
    <source>
        <dbReference type="ARBA" id="ARBA00023136"/>
    </source>
</evidence>
<keyword evidence="13" id="KW-1185">Reference proteome</keyword>
<dbReference type="InterPro" id="IPR036942">
    <property type="entry name" value="Beta-barrel_TonB_sf"/>
</dbReference>
<keyword evidence="4 10" id="KW-0812">Transmembrane</keyword>
<keyword evidence="7 10" id="KW-0472">Membrane</keyword>
<dbReference type="AlphaFoldDB" id="I5BZ03"/>
<dbReference type="PROSITE" id="PS52016">
    <property type="entry name" value="TONB_DEPENDENT_REC_3"/>
    <property type="match status" value="1"/>
</dbReference>
<reference evidence="12 13" key="1">
    <citation type="submission" date="2012-05" db="EMBL/GenBank/DDBJ databases">
        <title>Genome sequence of Nitritalea halalkaliphila LW7.</title>
        <authorList>
            <person name="Jangir P.K."/>
            <person name="Singh A."/>
            <person name="Shivaji S."/>
            <person name="Sharma R."/>
        </authorList>
    </citation>
    <scope>NUCLEOTIDE SEQUENCE [LARGE SCALE GENOMIC DNA]</scope>
    <source>
        <strain evidence="12 13">LW7</strain>
    </source>
</reference>
<dbReference type="SUPFAM" id="SSF56935">
    <property type="entry name" value="Porins"/>
    <property type="match status" value="1"/>
</dbReference>
<evidence type="ECO:0000256" key="3">
    <source>
        <dbReference type="ARBA" id="ARBA00022452"/>
    </source>
</evidence>
<dbReference type="STRING" id="1189621.A3SI_15291"/>
<gene>
    <name evidence="12" type="ORF">A3SI_15291</name>
</gene>
<evidence type="ECO:0000256" key="5">
    <source>
        <dbReference type="ARBA" id="ARBA00022729"/>
    </source>
</evidence>
<keyword evidence="8 12" id="KW-0675">Receptor</keyword>
<protein>
    <submittedName>
        <fullName evidence="12">Putative TonB-dependent outer membrane receptor protein</fullName>
    </submittedName>
</protein>
<accession>I5BZ03</accession>
<comment type="caution">
    <text evidence="12">The sequence shown here is derived from an EMBL/GenBank/DDBJ whole genome shotgun (WGS) entry which is preliminary data.</text>
</comment>
<dbReference type="Pfam" id="PF00593">
    <property type="entry name" value="TonB_dep_Rec_b-barrel"/>
    <property type="match status" value="1"/>
</dbReference>
<evidence type="ECO:0000259" key="11">
    <source>
        <dbReference type="Pfam" id="PF00593"/>
    </source>
</evidence>
<dbReference type="Gene3D" id="2.40.170.20">
    <property type="entry name" value="TonB-dependent receptor, beta-barrel domain"/>
    <property type="match status" value="1"/>
</dbReference>
<dbReference type="InterPro" id="IPR000531">
    <property type="entry name" value="Beta-barrel_TonB"/>
</dbReference>
<dbReference type="RefSeq" id="WP_009056391.1">
    <property type="nucleotide sequence ID" value="NZ_AJYA01000039.1"/>
</dbReference>
<dbReference type="GO" id="GO:0015344">
    <property type="term" value="F:siderophore uptake transmembrane transporter activity"/>
    <property type="evidence" value="ECO:0007669"/>
    <property type="project" value="TreeGrafter"/>
</dbReference>
<comment type="similarity">
    <text evidence="10">Belongs to the TonB-dependent receptor family.</text>
</comment>
<keyword evidence="9 10" id="KW-0998">Cell outer membrane</keyword>
<proteinExistence type="inferred from homology"/>
<keyword evidence="3 10" id="KW-1134">Transmembrane beta strand</keyword>
<dbReference type="EMBL" id="AJYA01000039">
    <property type="protein sequence ID" value="EIM74805.1"/>
    <property type="molecule type" value="Genomic_DNA"/>
</dbReference>
<dbReference type="GO" id="GO:0009279">
    <property type="term" value="C:cell outer membrane"/>
    <property type="evidence" value="ECO:0007669"/>
    <property type="project" value="UniProtKB-SubCell"/>
</dbReference>
<dbReference type="PANTHER" id="PTHR30069">
    <property type="entry name" value="TONB-DEPENDENT OUTER MEMBRANE RECEPTOR"/>
    <property type="match status" value="1"/>
</dbReference>
<keyword evidence="6" id="KW-0798">TonB box</keyword>
<comment type="subcellular location">
    <subcellularLocation>
        <location evidence="1 10">Cell outer membrane</location>
        <topology evidence="1 10">Multi-pass membrane protein</topology>
    </subcellularLocation>
</comment>
<dbReference type="PANTHER" id="PTHR30069:SF29">
    <property type="entry name" value="HEMOGLOBIN AND HEMOGLOBIN-HAPTOGLOBIN-BINDING PROTEIN 1-RELATED"/>
    <property type="match status" value="1"/>
</dbReference>
<evidence type="ECO:0000313" key="13">
    <source>
        <dbReference type="Proteomes" id="UP000005551"/>
    </source>
</evidence>
<evidence type="ECO:0000313" key="12">
    <source>
        <dbReference type="EMBL" id="EIM74805.1"/>
    </source>
</evidence>